<dbReference type="OrthoDB" id="5538558at2759"/>
<dbReference type="AlphaFoldDB" id="A0A507FFB8"/>
<dbReference type="Pfam" id="PF13279">
    <property type="entry name" value="4HBT_2"/>
    <property type="match status" value="2"/>
</dbReference>
<dbReference type="PANTHER" id="PTHR31793">
    <property type="entry name" value="4-HYDROXYBENZOYL-COA THIOESTERASE FAMILY MEMBER"/>
    <property type="match status" value="1"/>
</dbReference>
<dbReference type="InterPro" id="IPR029069">
    <property type="entry name" value="HotDog_dom_sf"/>
</dbReference>
<dbReference type="SUPFAM" id="SSF54637">
    <property type="entry name" value="Thioesterase/thiol ester dehydrase-isomerase"/>
    <property type="match status" value="2"/>
</dbReference>
<keyword evidence="2" id="KW-1185">Reference proteome</keyword>
<evidence type="ECO:0000313" key="1">
    <source>
        <dbReference type="EMBL" id="TPX74923.1"/>
    </source>
</evidence>
<sequence length="355" mass="39318">MSRIPTGAFTSAKEARAALPKKVAELLQDSSVVITVPVQWGDQDMYSHVNNAVYIRWFESGRIGYLDWVLGSHLNEQDYRNFIDGKLVGIVLKSVSLKYRRPVVYPDTVTIGIKLGPVNSDRFDHVCCIVSHKYEAVVAEGVATLVFFDHVTGAKAKAAPHNVVEAMLAFERKQHTAASRVPCGGLATVEETRSSLPEAVAKQLVNYPSLITLPVQWGDQDAYGHVNNVSYMRYFESGRIAYFDQVIGTRLSPKDHADFIQGKRVGPILKKASISYRRVVQYPDTLTVGVRIDPKSVGKDRFDQEFLLVSHGTGSVVADGRATVVTFDYEKGTKADIPPLILRAFEDSQTTQQQA</sequence>
<reference evidence="1 2" key="1">
    <citation type="journal article" date="2019" name="Sci. Rep.">
        <title>Comparative genomics of chytrid fungi reveal insights into the obligate biotrophic and pathogenic lifestyle of Synchytrium endobioticum.</title>
        <authorList>
            <person name="van de Vossenberg B.T.L.H."/>
            <person name="Warris S."/>
            <person name="Nguyen H.D.T."/>
            <person name="van Gent-Pelzer M.P.E."/>
            <person name="Joly D.L."/>
            <person name="van de Geest H.C."/>
            <person name="Bonants P.J.M."/>
            <person name="Smith D.S."/>
            <person name="Levesque C.A."/>
            <person name="van der Lee T.A.J."/>
        </authorList>
    </citation>
    <scope>NUCLEOTIDE SEQUENCE [LARGE SCALE GENOMIC DNA]</scope>
    <source>
        <strain evidence="1 2">CBS 675.73</strain>
    </source>
</reference>
<name>A0A507FFB8_9FUNG</name>
<evidence type="ECO:0008006" key="3">
    <source>
        <dbReference type="Google" id="ProtNLM"/>
    </source>
</evidence>
<gene>
    <name evidence="1" type="ORF">CcCBS67573_g03804</name>
</gene>
<dbReference type="Gene3D" id="3.10.129.10">
    <property type="entry name" value="Hotdog Thioesterase"/>
    <property type="match status" value="2"/>
</dbReference>
<dbReference type="Proteomes" id="UP000320333">
    <property type="component" value="Unassembled WGS sequence"/>
</dbReference>
<dbReference type="CDD" id="cd00586">
    <property type="entry name" value="4HBT"/>
    <property type="match status" value="2"/>
</dbReference>
<protein>
    <recommendedName>
        <fullName evidence="3">Thioesterase domain-containing protein</fullName>
    </recommendedName>
</protein>
<comment type="caution">
    <text evidence="1">The sequence shown here is derived from an EMBL/GenBank/DDBJ whole genome shotgun (WGS) entry which is preliminary data.</text>
</comment>
<dbReference type="InterPro" id="IPR050563">
    <property type="entry name" value="4-hydroxybenzoyl-CoA_TE"/>
</dbReference>
<organism evidence="1 2">
    <name type="scientific">Chytriomyces confervae</name>
    <dbReference type="NCBI Taxonomy" id="246404"/>
    <lineage>
        <taxon>Eukaryota</taxon>
        <taxon>Fungi</taxon>
        <taxon>Fungi incertae sedis</taxon>
        <taxon>Chytridiomycota</taxon>
        <taxon>Chytridiomycota incertae sedis</taxon>
        <taxon>Chytridiomycetes</taxon>
        <taxon>Chytridiales</taxon>
        <taxon>Chytriomycetaceae</taxon>
        <taxon>Chytriomyces</taxon>
    </lineage>
</organism>
<proteinExistence type="predicted"/>
<dbReference type="EMBL" id="QEAP01000102">
    <property type="protein sequence ID" value="TPX74923.1"/>
    <property type="molecule type" value="Genomic_DNA"/>
</dbReference>
<evidence type="ECO:0000313" key="2">
    <source>
        <dbReference type="Proteomes" id="UP000320333"/>
    </source>
</evidence>
<dbReference type="PANTHER" id="PTHR31793:SF39">
    <property type="entry name" value="THIOESTERASE_THIOL ESTER DEHYDRASE-ISOMERASE"/>
    <property type="match status" value="1"/>
</dbReference>
<dbReference type="GO" id="GO:0047617">
    <property type="term" value="F:fatty acyl-CoA hydrolase activity"/>
    <property type="evidence" value="ECO:0007669"/>
    <property type="project" value="TreeGrafter"/>
</dbReference>
<accession>A0A507FFB8</accession>